<gene>
    <name evidence="2" type="ORF">IPV69_03815</name>
</gene>
<name>A0A7M2WYR0_9BACT</name>
<evidence type="ECO:0000313" key="3">
    <source>
        <dbReference type="Proteomes" id="UP000593765"/>
    </source>
</evidence>
<evidence type="ECO:0000313" key="2">
    <source>
        <dbReference type="EMBL" id="QOV90504.1"/>
    </source>
</evidence>
<dbReference type="RefSeq" id="WP_206293591.1">
    <property type="nucleotide sequence ID" value="NZ_CP063458.1"/>
</dbReference>
<protein>
    <submittedName>
        <fullName evidence="2">DUF5615 family PIN-like protein</fullName>
    </submittedName>
</protein>
<organism evidence="2 3">
    <name type="scientific">Humisphaera borealis</name>
    <dbReference type="NCBI Taxonomy" id="2807512"/>
    <lineage>
        <taxon>Bacteria</taxon>
        <taxon>Pseudomonadati</taxon>
        <taxon>Planctomycetota</taxon>
        <taxon>Phycisphaerae</taxon>
        <taxon>Tepidisphaerales</taxon>
        <taxon>Tepidisphaeraceae</taxon>
        <taxon>Humisphaera</taxon>
    </lineage>
</organism>
<accession>A0A7M2WYR0</accession>
<evidence type="ECO:0000259" key="1">
    <source>
        <dbReference type="Pfam" id="PF18480"/>
    </source>
</evidence>
<feature type="domain" description="DUF5615" evidence="1">
    <location>
        <begin position="1"/>
        <end position="99"/>
    </location>
</feature>
<dbReference type="AlphaFoldDB" id="A0A7M2WYR0"/>
<keyword evidence="3" id="KW-1185">Reference proteome</keyword>
<dbReference type="KEGG" id="hbs:IPV69_03815"/>
<dbReference type="Pfam" id="PF18480">
    <property type="entry name" value="DUF5615"/>
    <property type="match status" value="1"/>
</dbReference>
<proteinExistence type="predicted"/>
<dbReference type="InterPro" id="IPR041049">
    <property type="entry name" value="DUF5615"/>
</dbReference>
<dbReference type="EMBL" id="CP063458">
    <property type="protein sequence ID" value="QOV90504.1"/>
    <property type="molecule type" value="Genomic_DNA"/>
</dbReference>
<dbReference type="Proteomes" id="UP000593765">
    <property type="component" value="Chromosome"/>
</dbReference>
<reference evidence="2 3" key="1">
    <citation type="submission" date="2020-10" db="EMBL/GenBank/DDBJ databases">
        <title>Wide distribution of Phycisphaera-like planctomycetes from WD2101 soil group in peatlands and genome analysis of the first cultivated representative.</title>
        <authorList>
            <person name="Dedysh S.N."/>
            <person name="Beletsky A.V."/>
            <person name="Ivanova A."/>
            <person name="Kulichevskaya I.S."/>
            <person name="Suzina N.E."/>
            <person name="Philippov D.A."/>
            <person name="Rakitin A.L."/>
            <person name="Mardanov A.V."/>
            <person name="Ravin N.V."/>
        </authorList>
    </citation>
    <scope>NUCLEOTIDE SEQUENCE [LARGE SCALE GENOMIC DNA]</scope>
    <source>
        <strain evidence="2 3">M1803</strain>
    </source>
</reference>
<sequence length="117" mass="12791">MRFLIDAQLPRRAVAWFAAAGCEARHCEALVDGNRTGDLDLARQADRDDMIVVTKDSDYVDGHLLRGCPKRLLLISTGNIGNQQLQLLLTKHLASIVQAFVTSVFLELDASGVSVRG</sequence>